<gene>
    <name evidence="7" type="ORF">AB2L27_11130</name>
</gene>
<evidence type="ECO:0000256" key="2">
    <source>
        <dbReference type="ARBA" id="ARBA00023125"/>
    </source>
</evidence>
<evidence type="ECO:0000256" key="1">
    <source>
        <dbReference type="ARBA" id="ARBA00023015"/>
    </source>
</evidence>
<dbReference type="InterPro" id="IPR036271">
    <property type="entry name" value="Tet_transcr_reg_TetR-rel_C_sf"/>
</dbReference>
<feature type="region of interest" description="Disordered" evidence="5">
    <location>
        <begin position="195"/>
        <end position="246"/>
    </location>
</feature>
<feature type="compositionally biased region" description="Low complexity" evidence="5">
    <location>
        <begin position="214"/>
        <end position="239"/>
    </location>
</feature>
<dbReference type="InterPro" id="IPR025996">
    <property type="entry name" value="MT1864/Rv1816-like_C"/>
</dbReference>
<accession>A0ABV4H169</accession>
<dbReference type="PANTHER" id="PTHR30055:SF234">
    <property type="entry name" value="HTH-TYPE TRANSCRIPTIONAL REGULATOR BETI"/>
    <property type="match status" value="1"/>
</dbReference>
<dbReference type="PROSITE" id="PS50977">
    <property type="entry name" value="HTH_TETR_2"/>
    <property type="match status" value="1"/>
</dbReference>
<evidence type="ECO:0000256" key="4">
    <source>
        <dbReference type="PROSITE-ProRule" id="PRU00335"/>
    </source>
</evidence>
<evidence type="ECO:0000256" key="5">
    <source>
        <dbReference type="SAM" id="MobiDB-lite"/>
    </source>
</evidence>
<comment type="caution">
    <text evidence="7">The sequence shown here is derived from an EMBL/GenBank/DDBJ whole genome shotgun (WGS) entry which is preliminary data.</text>
</comment>
<evidence type="ECO:0000313" key="7">
    <source>
        <dbReference type="EMBL" id="MEZ0165310.1"/>
    </source>
</evidence>
<organism evidence="7 8">
    <name type="scientific">Kineococcus halophytocola</name>
    <dbReference type="NCBI Taxonomy" id="3234027"/>
    <lineage>
        <taxon>Bacteria</taxon>
        <taxon>Bacillati</taxon>
        <taxon>Actinomycetota</taxon>
        <taxon>Actinomycetes</taxon>
        <taxon>Kineosporiales</taxon>
        <taxon>Kineosporiaceae</taxon>
        <taxon>Kineococcus</taxon>
    </lineage>
</organism>
<protein>
    <submittedName>
        <fullName evidence="7">TetR/AcrR family transcriptional regulator</fullName>
    </submittedName>
</protein>
<keyword evidence="2 4" id="KW-0238">DNA-binding</keyword>
<sequence>MAGGERRARERTQVRERILRAAGLTLAAEGVEAVTMRRVAADVDYTAPVIYQHFGGKDALLAELVRQGYRELAGRMAAARLAVDDDESLAAVAGQYLRFAGEHEHLFEVMNGTTLEAGGRREAAAPVNEVLLALVTGWARRHRVDLDVEDACLLLWGTLYGVATLGRLPTVGRERADRLGLQALHLLLRAWRAQQPPGRAPEQAGWSGPGPGGAVSAPGPPARAGAAPRRAPTGRRSGPAPGPARP</sequence>
<name>A0ABV4H169_9ACTN</name>
<dbReference type="InterPro" id="IPR050109">
    <property type="entry name" value="HTH-type_TetR-like_transc_reg"/>
</dbReference>
<evidence type="ECO:0000259" key="6">
    <source>
        <dbReference type="PROSITE" id="PS50977"/>
    </source>
</evidence>
<dbReference type="RefSeq" id="WP_370441535.1">
    <property type="nucleotide sequence ID" value="NZ_JBGFTU010000011.1"/>
</dbReference>
<keyword evidence="3" id="KW-0804">Transcription</keyword>
<dbReference type="SUPFAM" id="SSF46689">
    <property type="entry name" value="Homeodomain-like"/>
    <property type="match status" value="1"/>
</dbReference>
<dbReference type="Pfam" id="PF13305">
    <property type="entry name" value="TetR_C_33"/>
    <property type="match status" value="1"/>
</dbReference>
<feature type="DNA-binding region" description="H-T-H motif" evidence="4">
    <location>
        <begin position="35"/>
        <end position="54"/>
    </location>
</feature>
<feature type="domain" description="HTH tetR-type" evidence="6">
    <location>
        <begin position="12"/>
        <end position="72"/>
    </location>
</feature>
<dbReference type="Pfam" id="PF00440">
    <property type="entry name" value="TetR_N"/>
    <property type="match status" value="1"/>
</dbReference>
<dbReference type="SUPFAM" id="SSF48498">
    <property type="entry name" value="Tetracyclin repressor-like, C-terminal domain"/>
    <property type="match status" value="1"/>
</dbReference>
<evidence type="ECO:0000313" key="8">
    <source>
        <dbReference type="Proteomes" id="UP001565927"/>
    </source>
</evidence>
<dbReference type="EMBL" id="JBGFTU010000011">
    <property type="protein sequence ID" value="MEZ0165310.1"/>
    <property type="molecule type" value="Genomic_DNA"/>
</dbReference>
<dbReference type="PANTHER" id="PTHR30055">
    <property type="entry name" value="HTH-TYPE TRANSCRIPTIONAL REGULATOR RUTR"/>
    <property type="match status" value="1"/>
</dbReference>
<reference evidence="7 8" key="1">
    <citation type="submission" date="2024-07" db="EMBL/GenBank/DDBJ databases">
        <authorList>
            <person name="Thanompreechachai J."/>
            <person name="Duangmal K."/>
        </authorList>
    </citation>
    <scope>NUCLEOTIDE SEQUENCE [LARGE SCALE GENOMIC DNA]</scope>
    <source>
        <strain evidence="7 8">LSe6-4</strain>
    </source>
</reference>
<dbReference type="InterPro" id="IPR001647">
    <property type="entry name" value="HTH_TetR"/>
</dbReference>
<keyword evidence="8" id="KW-1185">Reference proteome</keyword>
<evidence type="ECO:0000256" key="3">
    <source>
        <dbReference type="ARBA" id="ARBA00023163"/>
    </source>
</evidence>
<dbReference type="Gene3D" id="1.10.357.10">
    <property type="entry name" value="Tetracycline Repressor, domain 2"/>
    <property type="match status" value="1"/>
</dbReference>
<proteinExistence type="predicted"/>
<keyword evidence="1" id="KW-0805">Transcription regulation</keyword>
<dbReference type="InterPro" id="IPR009057">
    <property type="entry name" value="Homeodomain-like_sf"/>
</dbReference>
<dbReference type="Proteomes" id="UP001565927">
    <property type="component" value="Unassembled WGS sequence"/>
</dbReference>